<reference evidence="1" key="1">
    <citation type="submission" date="2023-04" db="EMBL/GenBank/DDBJ databases">
        <title>Draft Genome sequencing of Naganishia species isolated from polar environments using Oxford Nanopore Technology.</title>
        <authorList>
            <person name="Leo P."/>
            <person name="Venkateswaran K."/>
        </authorList>
    </citation>
    <scope>NUCLEOTIDE SEQUENCE</scope>
    <source>
        <strain evidence="1">DBVPG 5303</strain>
    </source>
</reference>
<accession>A0ACC2XTD2</accession>
<keyword evidence="2" id="KW-1185">Reference proteome</keyword>
<gene>
    <name evidence="1" type="ORF">QFC24_002235</name>
</gene>
<organism evidence="1 2">
    <name type="scientific">Naganishia onofrii</name>
    <dbReference type="NCBI Taxonomy" id="1851511"/>
    <lineage>
        <taxon>Eukaryota</taxon>
        <taxon>Fungi</taxon>
        <taxon>Dikarya</taxon>
        <taxon>Basidiomycota</taxon>
        <taxon>Agaricomycotina</taxon>
        <taxon>Tremellomycetes</taxon>
        <taxon>Filobasidiales</taxon>
        <taxon>Filobasidiaceae</taxon>
        <taxon>Naganishia</taxon>
    </lineage>
</organism>
<dbReference type="Proteomes" id="UP001234202">
    <property type="component" value="Unassembled WGS sequence"/>
</dbReference>
<sequence>MDLSDITTRNPETTLPSSPIIVEQLVLDIEVDKPTGHLLQPVAAAPAEHLLTPIAPPSRKYFCSPCNETIHTFPELVMHFLVAPAHASHLDRAEAQGFRCQTCHKAFSLPQDFEVHLRREKKHMRWQKATGRSTPATMGTDASSLESFQERPSSQRHTVTPVPLVERKTIMSPPLTPSPSHRGKSHSRHVSFHARVLDVDAYPTTPSAKSVVNTQRFAFTTLSTPGSGYSNGSDQVDVVDNDLEDCITYCRQCCTEFPCVEALIDHYHNDSTHRGDDIWCYTCDQAFGKAHILWPHLLRSVRHDNAPSGSRFEFSSAGYRMEGLLSGLRSSGEAPLEIDYANLKIYKSRRKEPGWLVREILEIVSREMEKD</sequence>
<evidence type="ECO:0000313" key="2">
    <source>
        <dbReference type="Proteomes" id="UP001234202"/>
    </source>
</evidence>
<comment type="caution">
    <text evidence="1">The sequence shown here is derived from an EMBL/GenBank/DDBJ whole genome shotgun (WGS) entry which is preliminary data.</text>
</comment>
<evidence type="ECO:0000313" key="1">
    <source>
        <dbReference type="EMBL" id="KAJ9126492.1"/>
    </source>
</evidence>
<dbReference type="EMBL" id="JASBWV010000005">
    <property type="protein sequence ID" value="KAJ9126492.1"/>
    <property type="molecule type" value="Genomic_DNA"/>
</dbReference>
<protein>
    <submittedName>
        <fullName evidence="1">Uncharacterized protein</fullName>
    </submittedName>
</protein>
<name>A0ACC2XTD2_9TREE</name>
<proteinExistence type="predicted"/>